<organism evidence="3 4">
    <name type="scientific">Roseofilum casamattae BLCC-M143</name>
    <dbReference type="NCBI Taxonomy" id="3022442"/>
    <lineage>
        <taxon>Bacteria</taxon>
        <taxon>Bacillati</taxon>
        <taxon>Cyanobacteriota</taxon>
        <taxon>Cyanophyceae</taxon>
        <taxon>Desertifilales</taxon>
        <taxon>Desertifilaceae</taxon>
        <taxon>Roseofilum</taxon>
        <taxon>Roseofilum casamattae</taxon>
    </lineage>
</organism>
<dbReference type="PROSITE" id="PS51186">
    <property type="entry name" value="GNAT"/>
    <property type="match status" value="1"/>
</dbReference>
<dbReference type="EMBL" id="JAQOSQ010000050">
    <property type="protein sequence ID" value="MDJ1185792.1"/>
    <property type="molecule type" value="Genomic_DNA"/>
</dbReference>
<dbReference type="InterPro" id="IPR000182">
    <property type="entry name" value="GNAT_dom"/>
</dbReference>
<dbReference type="PANTHER" id="PTHR41368:SF1">
    <property type="entry name" value="PROTEIN YGHO"/>
    <property type="match status" value="1"/>
</dbReference>
<dbReference type="InterPro" id="IPR039968">
    <property type="entry name" value="BcerS-like"/>
</dbReference>
<feature type="coiled-coil region" evidence="1">
    <location>
        <begin position="159"/>
        <end position="186"/>
    </location>
</feature>
<dbReference type="InterPro" id="IPR016181">
    <property type="entry name" value="Acyl_CoA_acyltransferase"/>
</dbReference>
<protein>
    <submittedName>
        <fullName evidence="3">N-acetyltransferase</fullName>
    </submittedName>
</protein>
<evidence type="ECO:0000259" key="2">
    <source>
        <dbReference type="PROSITE" id="PS51186"/>
    </source>
</evidence>
<evidence type="ECO:0000256" key="1">
    <source>
        <dbReference type="SAM" id="Coils"/>
    </source>
</evidence>
<evidence type="ECO:0000313" key="3">
    <source>
        <dbReference type="EMBL" id="MDJ1185792.1"/>
    </source>
</evidence>
<keyword evidence="1" id="KW-0175">Coiled coil</keyword>
<name>A0ABT7C2U7_9CYAN</name>
<accession>A0ABT7C2U7</accession>
<dbReference type="PANTHER" id="PTHR41368">
    <property type="entry name" value="PROTEIN YGHO"/>
    <property type="match status" value="1"/>
</dbReference>
<feature type="domain" description="N-acetyltransferase" evidence="2">
    <location>
        <begin position="178"/>
        <end position="332"/>
    </location>
</feature>
<dbReference type="Gene3D" id="3.40.630.30">
    <property type="match status" value="1"/>
</dbReference>
<sequence length="332" mass="38234">MDEIYRYYFITNAEQLQDLKDLTGCSALDSAIFARHQPDLHLAIAKQDRLVARCSLWWQNTPAYNNEQLGCIGHYAAESSESAAVLLTQACQSLKERSRTLAIAPIDGNTWRNYRWITESGDRPFFFLEPDFAPDETEQIVQSGFTPFARYYSSLVTDLDRSDKRLERVRDRLNALNITIRCLRLNDWQEELQRIYQIARISFRKNFLYTPLCETEFMAQYSAIKSYVNPELVLLAERGDRPIGFLFAIPDYRQLQDRGNCDTIILKTVGILGDRAYAGLGNILIDRIHHTARNIGYRSVIHALMYSGNSSLNISSRYGQPIRQYSLFAKAL</sequence>
<dbReference type="SUPFAM" id="SSF55729">
    <property type="entry name" value="Acyl-CoA N-acyltransferases (Nat)"/>
    <property type="match status" value="1"/>
</dbReference>
<gene>
    <name evidence="3" type="ORF">PMH09_21645</name>
</gene>
<evidence type="ECO:0000313" key="4">
    <source>
        <dbReference type="Proteomes" id="UP001232992"/>
    </source>
</evidence>
<dbReference type="RefSeq" id="WP_283760430.1">
    <property type="nucleotide sequence ID" value="NZ_JAQOSQ010000050.1"/>
</dbReference>
<dbReference type="Proteomes" id="UP001232992">
    <property type="component" value="Unassembled WGS sequence"/>
</dbReference>
<keyword evidence="4" id="KW-1185">Reference proteome</keyword>
<proteinExistence type="predicted"/>
<reference evidence="3 4" key="1">
    <citation type="submission" date="2023-01" db="EMBL/GenBank/DDBJ databases">
        <title>Novel diversity within Roseofilum (Cyanobacteria; Desertifilaceae) from marine benthic mats with descriptions of four novel species.</title>
        <authorList>
            <person name="Wang Y."/>
            <person name="Berthold D.E."/>
            <person name="Hu J."/>
            <person name="Lefler F.W."/>
            <person name="Laughinghouse H.D. IV."/>
        </authorList>
    </citation>
    <scope>NUCLEOTIDE SEQUENCE [LARGE SCALE GENOMIC DNA]</scope>
    <source>
        <strain evidence="3 4">BLCC-M143</strain>
    </source>
</reference>
<comment type="caution">
    <text evidence="3">The sequence shown here is derived from an EMBL/GenBank/DDBJ whole genome shotgun (WGS) entry which is preliminary data.</text>
</comment>